<evidence type="ECO:0000313" key="2">
    <source>
        <dbReference type="EMBL" id="GBL70252.1"/>
    </source>
</evidence>
<gene>
    <name evidence="2" type="ORF">AVEN_141219_1</name>
</gene>
<evidence type="ECO:0000256" key="1">
    <source>
        <dbReference type="SAM" id="MobiDB-lite"/>
    </source>
</evidence>
<proteinExistence type="predicted"/>
<sequence length="200" mass="23311">MVWIEFTPHPTTNVPIREESWAVDGAGYKDQNPKVSRFGYGGWIKCFGRGVSFYTESRPHRHGGTVHQPEPLGQVSDNFVCYESLRHLDMSSWPPTTHHPSFGAKKEVKRRNLKNVESRYKSFPFKNRERFGIFYWLDFVYEKRCTFGFSKPHTKALTHHLRGIKNTSAHSKKQLRSKASSKQSRGIVQPHYLETEFNHT</sequence>
<comment type="caution">
    <text evidence="2">The sequence shown here is derived from an EMBL/GenBank/DDBJ whole genome shotgun (WGS) entry which is preliminary data.</text>
</comment>
<dbReference type="Proteomes" id="UP000499080">
    <property type="component" value="Unassembled WGS sequence"/>
</dbReference>
<feature type="region of interest" description="Disordered" evidence="1">
    <location>
        <begin position="162"/>
        <end position="185"/>
    </location>
</feature>
<accession>A0A4Y1ZWG8</accession>
<evidence type="ECO:0000313" key="3">
    <source>
        <dbReference type="Proteomes" id="UP000499080"/>
    </source>
</evidence>
<reference evidence="2 3" key="1">
    <citation type="journal article" date="2019" name="Sci. Rep.">
        <title>Orb-weaving spider Araneus ventricosus genome elucidates the spidroin gene catalogue.</title>
        <authorList>
            <person name="Kono N."/>
            <person name="Nakamura H."/>
            <person name="Ohtoshi R."/>
            <person name="Moran D.A.P."/>
            <person name="Shinohara A."/>
            <person name="Yoshida Y."/>
            <person name="Fujiwara M."/>
            <person name="Mori M."/>
            <person name="Tomita M."/>
            <person name="Arakawa K."/>
        </authorList>
    </citation>
    <scope>NUCLEOTIDE SEQUENCE [LARGE SCALE GENOMIC DNA]</scope>
</reference>
<protein>
    <submittedName>
        <fullName evidence="2">Uncharacterized protein</fullName>
    </submittedName>
</protein>
<name>A0A4Y1ZWG8_ARAVE</name>
<dbReference type="AlphaFoldDB" id="A0A4Y1ZWG8"/>
<organism evidence="2 3">
    <name type="scientific">Araneus ventricosus</name>
    <name type="common">Orbweaver spider</name>
    <name type="synonym">Epeira ventricosa</name>
    <dbReference type="NCBI Taxonomy" id="182803"/>
    <lineage>
        <taxon>Eukaryota</taxon>
        <taxon>Metazoa</taxon>
        <taxon>Ecdysozoa</taxon>
        <taxon>Arthropoda</taxon>
        <taxon>Chelicerata</taxon>
        <taxon>Arachnida</taxon>
        <taxon>Araneae</taxon>
        <taxon>Araneomorphae</taxon>
        <taxon>Entelegynae</taxon>
        <taxon>Araneoidea</taxon>
        <taxon>Araneidae</taxon>
        <taxon>Araneus</taxon>
    </lineage>
</organism>
<dbReference type="EMBL" id="BGPR01078395">
    <property type="protein sequence ID" value="GBL70252.1"/>
    <property type="molecule type" value="Genomic_DNA"/>
</dbReference>
<keyword evidence="3" id="KW-1185">Reference proteome</keyword>